<dbReference type="Pfam" id="PF00078">
    <property type="entry name" value="RVT_1"/>
    <property type="match status" value="1"/>
</dbReference>
<protein>
    <recommendedName>
        <fullName evidence="6">Reverse transcriptase domain-containing protein</fullName>
    </recommendedName>
</protein>
<evidence type="ECO:0000259" key="3">
    <source>
        <dbReference type="Pfam" id="PF13966"/>
    </source>
</evidence>
<evidence type="ECO:0000259" key="2">
    <source>
        <dbReference type="Pfam" id="PF00078"/>
    </source>
</evidence>
<name>A0A4Y7J600_PAPSO</name>
<proteinExistence type="predicted"/>
<dbReference type="CDD" id="cd01650">
    <property type="entry name" value="RT_nLTR_like"/>
    <property type="match status" value="1"/>
</dbReference>
<dbReference type="Pfam" id="PF13966">
    <property type="entry name" value="zf-RVT"/>
    <property type="match status" value="1"/>
</dbReference>
<dbReference type="SUPFAM" id="SSF56219">
    <property type="entry name" value="DNase I-like"/>
    <property type="match status" value="1"/>
</dbReference>
<dbReference type="PANTHER" id="PTHR33116">
    <property type="entry name" value="REVERSE TRANSCRIPTASE ZINC-BINDING DOMAIN-CONTAINING PROTEIN-RELATED-RELATED"/>
    <property type="match status" value="1"/>
</dbReference>
<dbReference type="EMBL" id="CM010717">
    <property type="protein sequence ID" value="RZC55482.1"/>
    <property type="molecule type" value="Genomic_DNA"/>
</dbReference>
<evidence type="ECO:0000313" key="4">
    <source>
        <dbReference type="EMBL" id="RZC55482.1"/>
    </source>
</evidence>
<keyword evidence="5" id="KW-1185">Reference proteome</keyword>
<dbReference type="InterPro" id="IPR000477">
    <property type="entry name" value="RT_dom"/>
</dbReference>
<evidence type="ECO:0000256" key="1">
    <source>
        <dbReference type="SAM" id="MobiDB-lite"/>
    </source>
</evidence>
<feature type="region of interest" description="Disordered" evidence="1">
    <location>
        <begin position="118"/>
        <end position="144"/>
    </location>
</feature>
<sequence length="1318" mass="148969">MESEFNESLWAGKPTTHMPQAYVRSSLWAEPLKPNPPAAKETKVLLPGIKRVFGQWNESSEMGFEKNSKSRLRNTTTAGVWKGPEVGSQGLCLDWACASFVRFQSDVYTAGLYKQQQSHEEGSCKKKQQKEVNVNEPSKDAANNKKTHYVPKKTIPTTTGVTNGDAVGSPPSIPPVALEFTTGFVEVTQPNSKESLPAFGNDVDKSVTMPCNNETLSRMNVLNGVVVDTPPDNNVDNSEIPLSHQHEDNEDDVVSVGTLEDEKGCDPPFEAVLTKSQKKRAREKAKKAVMAESQSKSWNMRPRSANLPGPWCIIGDFNAVMGAHEKSSVPPPTKASCDDFLAFSETNDLHYLDTRGASYTWTSTRKGRHHTELRLERVICNKQWILSWDSSSAWLNHSGLRDVVLNAWQQQFFGCPMYVLIQKMKFLKSVLKTWNKERIADEGHSDELHFVEVEASNKLVDALKIQKDFWRSKSRLNWVKGSDACTKFFHTYAEIRAATNKLTHLKADGDILVSHDENIQKSVSQDDNNYLTAMPDMFEIKVVVDDMNANGSPGSDGFSGIFFTSFWDIIGTDVINSVQCFFQNGWLIPNANPSLVIIIPKEPGADVIENFRPISLGNLHFKIIVKILANHLSPIASRIISPQQRAFLKDKSIFNCIGITSEAINVLDYKTFGGNLSLKFYIRKAFDTLNWEFLLQSKAMGYFGCTRGVHQGDPLSPILFCLAKDVLSSTISNAFEKGTKRDVQALMNIFEEYGHNSGQFISAAKCTIYSSKPKNSHLNKIMDIIKLKFTAWKGKSLSMMGRVELVQTVIARFGLYSFHVYKWPISCIKTLEKWIRNFVWSGDINTTHHNSVALDKVCLPENEGGLGIKSMKSLNDAALMKIIWKTMTENSVFEYLELDNSNLHNSVAEFIIEVGWYLPSYMPELEGHVQQLIRETPFASHKKDKQVWIASKPGCVTMKDAYDYHRPRATKNMDFRDLWDIKVPLRRACIAWKIMRNRIATDDNVKTQGVDAANCCNLCVQTSAGLFEHRLISSNQAITHVKNLIVESSRHSGGFSFNTSADKIILDFLGIKSLPPKMPKVISVKWQSPLPGWIKSNIDGFSIGNPGLSGCGWFFATLMAIKNPDLVPWTLSTHWINCLKFASSIQFVCTHIYREGNSVEDLLSKHGALVESRWWIEPPYFTRRKLLIDNSILPLYRFRIGFESKGKKKRTLVDVDDIKYQNPKDYSDVSCYYAYTHQNVENDEMVSAEVVHDFLKYFEEEKLQLVDTMKGLDVLKKTKLNGTTKMKEFSSDQCLDISAGYNHTYIFTINPVMQFYKW</sequence>
<dbReference type="Gramene" id="RZC55482">
    <property type="protein sequence ID" value="RZC55482"/>
    <property type="gene ID" value="C5167_014343"/>
</dbReference>
<feature type="domain" description="Reverse transcriptase" evidence="2">
    <location>
        <begin position="599"/>
        <end position="769"/>
    </location>
</feature>
<accession>A0A4Y7J600</accession>
<dbReference type="InterPro" id="IPR043502">
    <property type="entry name" value="DNA/RNA_pol_sf"/>
</dbReference>
<gene>
    <name evidence="4" type="ORF">C5167_014343</name>
</gene>
<dbReference type="InterPro" id="IPR036691">
    <property type="entry name" value="Endo/exonu/phosph_ase_sf"/>
</dbReference>
<evidence type="ECO:0008006" key="6">
    <source>
        <dbReference type="Google" id="ProtNLM"/>
    </source>
</evidence>
<dbReference type="PANTHER" id="PTHR33116:SF80">
    <property type="entry name" value="REVERSE TRANSCRIPTASE ZINC-BINDING DOMAIN-CONTAINING PROTEIN"/>
    <property type="match status" value="1"/>
</dbReference>
<feature type="domain" description="Reverse transcriptase zinc-binding" evidence="3">
    <location>
        <begin position="957"/>
        <end position="1035"/>
    </location>
</feature>
<dbReference type="Gene3D" id="3.60.10.10">
    <property type="entry name" value="Endonuclease/exonuclease/phosphatase"/>
    <property type="match status" value="1"/>
</dbReference>
<dbReference type="OMA" id="WNESSEM"/>
<dbReference type="InterPro" id="IPR026960">
    <property type="entry name" value="RVT-Znf"/>
</dbReference>
<reference evidence="4 5" key="1">
    <citation type="journal article" date="2018" name="Science">
        <title>The opium poppy genome and morphinan production.</title>
        <authorList>
            <person name="Guo L."/>
            <person name="Winzer T."/>
            <person name="Yang X."/>
            <person name="Li Y."/>
            <person name="Ning Z."/>
            <person name="He Z."/>
            <person name="Teodor R."/>
            <person name="Lu Y."/>
            <person name="Bowser T.A."/>
            <person name="Graham I.A."/>
            <person name="Ye K."/>
        </authorList>
    </citation>
    <scope>NUCLEOTIDE SEQUENCE [LARGE SCALE GENOMIC DNA]</scope>
    <source>
        <strain evidence="5">cv. HN1</strain>
        <tissue evidence="4">Leaves</tissue>
    </source>
</reference>
<dbReference type="SUPFAM" id="SSF56672">
    <property type="entry name" value="DNA/RNA polymerases"/>
    <property type="match status" value="1"/>
</dbReference>
<dbReference type="STRING" id="3469.A0A4Y7J600"/>
<dbReference type="Proteomes" id="UP000316621">
    <property type="component" value="Chromosome 3"/>
</dbReference>
<evidence type="ECO:0000313" key="5">
    <source>
        <dbReference type="Proteomes" id="UP000316621"/>
    </source>
</evidence>
<organism evidence="4 5">
    <name type="scientific">Papaver somniferum</name>
    <name type="common">Opium poppy</name>
    <dbReference type="NCBI Taxonomy" id="3469"/>
    <lineage>
        <taxon>Eukaryota</taxon>
        <taxon>Viridiplantae</taxon>
        <taxon>Streptophyta</taxon>
        <taxon>Embryophyta</taxon>
        <taxon>Tracheophyta</taxon>
        <taxon>Spermatophyta</taxon>
        <taxon>Magnoliopsida</taxon>
        <taxon>Ranunculales</taxon>
        <taxon>Papaveraceae</taxon>
        <taxon>Papaveroideae</taxon>
        <taxon>Papaver</taxon>
    </lineage>
</organism>